<evidence type="ECO:0000313" key="3">
    <source>
        <dbReference type="Proteomes" id="UP000887568"/>
    </source>
</evidence>
<dbReference type="RefSeq" id="XP_038071153.1">
    <property type="nucleotide sequence ID" value="XM_038215225.1"/>
</dbReference>
<dbReference type="EnsemblMetazoa" id="XM_038193319.1">
    <property type="protein sequence ID" value="XP_038049247.1"/>
    <property type="gene ID" value="LOC119722910"/>
</dbReference>
<organism evidence="2 3">
    <name type="scientific">Patiria miniata</name>
    <name type="common">Bat star</name>
    <name type="synonym">Asterina miniata</name>
    <dbReference type="NCBI Taxonomy" id="46514"/>
    <lineage>
        <taxon>Eukaryota</taxon>
        <taxon>Metazoa</taxon>
        <taxon>Echinodermata</taxon>
        <taxon>Eleutherozoa</taxon>
        <taxon>Asterozoa</taxon>
        <taxon>Asteroidea</taxon>
        <taxon>Valvatacea</taxon>
        <taxon>Valvatida</taxon>
        <taxon>Asterinidae</taxon>
        <taxon>Patiria</taxon>
    </lineage>
</organism>
<dbReference type="AlphaFoldDB" id="A0A914B504"/>
<dbReference type="EnsemblMetazoa" id="XM_038215225.1">
    <property type="protein sequence ID" value="XP_038071153.1"/>
    <property type="gene ID" value="LOC119740032"/>
</dbReference>
<dbReference type="RefSeq" id="XP_038049247.1">
    <property type="nucleotide sequence ID" value="XM_038193319.1"/>
</dbReference>
<dbReference type="GeneID" id="119740032"/>
<sequence length="325" mass="36650">MTEVLTILQLCGFDPLPTSSNHVDQVPLAEPQLSILQLLQHQTHMQQVIVQQFQQINTLKSVLSQVICEQQQQRHYIQSLQCALHQSWPVPEVPIPQPVPDVPVFPVSINEPEPKIPKEAPRVPHRRQPVVPTVAPTSGQSSQGIGGIRCSHSHRLRQGQQQDPAIRKVVELKLSNPMRISQSTKARQPKSVQRLLNVWDRLDVGGGLLLYRRGEGKGNSVLVPVLPRSLRDRVLCSLHNSMETGGYGHVLKQVRGRYFWPSQHNDTMQYMRQHLKKVKQHEMTTKAPPSHESQDVPSPAAFRVISFSAVWVSPFFSSLGFIILT</sequence>
<feature type="region of interest" description="Disordered" evidence="1">
    <location>
        <begin position="113"/>
        <end position="146"/>
    </location>
</feature>
<accession>A0A914B504</accession>
<dbReference type="Proteomes" id="UP000887568">
    <property type="component" value="Unplaced"/>
</dbReference>
<dbReference type="Gene3D" id="1.10.340.70">
    <property type="match status" value="1"/>
</dbReference>
<feature type="compositionally biased region" description="Low complexity" evidence="1">
    <location>
        <begin position="129"/>
        <end position="143"/>
    </location>
</feature>
<feature type="compositionally biased region" description="Basic and acidic residues" evidence="1">
    <location>
        <begin position="113"/>
        <end position="122"/>
    </location>
</feature>
<evidence type="ECO:0000313" key="2">
    <source>
        <dbReference type="EnsemblMetazoa" id="XP_038071153.1"/>
    </source>
</evidence>
<evidence type="ECO:0008006" key="4">
    <source>
        <dbReference type="Google" id="ProtNLM"/>
    </source>
</evidence>
<reference evidence="2" key="1">
    <citation type="submission" date="2022-11" db="UniProtKB">
        <authorList>
            <consortium name="EnsemblMetazoa"/>
        </authorList>
    </citation>
    <scope>IDENTIFICATION</scope>
</reference>
<dbReference type="GeneID" id="119722910"/>
<evidence type="ECO:0000256" key="1">
    <source>
        <dbReference type="SAM" id="MobiDB-lite"/>
    </source>
</evidence>
<keyword evidence="3" id="KW-1185">Reference proteome</keyword>
<name>A0A914B504_PATMI</name>
<proteinExistence type="predicted"/>
<protein>
    <recommendedName>
        <fullName evidence="4">Integrase zinc-binding domain-containing protein</fullName>
    </recommendedName>
</protein>